<reference evidence="2" key="1">
    <citation type="submission" date="2016-05" db="EMBL/GenBank/DDBJ databases">
        <authorList>
            <person name="Lavstsen T."/>
            <person name="Jespersen J.S."/>
        </authorList>
    </citation>
    <scope>NUCLEOTIDE SEQUENCE</scope>
    <source>
        <tissue evidence="2">Brain</tissue>
    </source>
</reference>
<evidence type="ECO:0000256" key="1">
    <source>
        <dbReference type="SAM" id="Phobius"/>
    </source>
</evidence>
<evidence type="ECO:0000313" key="2">
    <source>
        <dbReference type="EMBL" id="SBQ86568.1"/>
    </source>
</evidence>
<feature type="non-terminal residue" evidence="2">
    <location>
        <position position="84"/>
    </location>
</feature>
<protein>
    <submittedName>
        <fullName evidence="2">Myocardin</fullName>
    </submittedName>
</protein>
<keyword evidence="1" id="KW-1133">Transmembrane helix</keyword>
<gene>
    <name evidence="2" type="primary">MYOCD</name>
</gene>
<keyword evidence="1" id="KW-0812">Transmembrane</keyword>
<dbReference type="EMBL" id="HAED01000723">
    <property type="protein sequence ID" value="SBQ86568.1"/>
    <property type="molecule type" value="Transcribed_RNA"/>
</dbReference>
<keyword evidence="1" id="KW-0472">Membrane</keyword>
<feature type="transmembrane region" description="Helical" evidence="1">
    <location>
        <begin position="20"/>
        <end position="39"/>
    </location>
</feature>
<organism evidence="2">
    <name type="scientific">Nothobranchius kuhntae</name>
    <name type="common">Beira killifish</name>
    <dbReference type="NCBI Taxonomy" id="321403"/>
    <lineage>
        <taxon>Eukaryota</taxon>
        <taxon>Metazoa</taxon>
        <taxon>Chordata</taxon>
        <taxon>Craniata</taxon>
        <taxon>Vertebrata</taxon>
        <taxon>Euteleostomi</taxon>
        <taxon>Actinopterygii</taxon>
        <taxon>Neopterygii</taxon>
        <taxon>Teleostei</taxon>
        <taxon>Neoteleostei</taxon>
        <taxon>Acanthomorphata</taxon>
        <taxon>Ovalentaria</taxon>
        <taxon>Atherinomorphae</taxon>
        <taxon>Cyprinodontiformes</taxon>
        <taxon>Nothobranchiidae</taxon>
        <taxon>Nothobranchius</taxon>
    </lineage>
</organism>
<sequence>DVFNLWKVFWCGGMKILNFKAFFMITFIYAESYVAIIPMTRLQSQFFKSYFSTEFRKSSRKQEVVKSPYVVLIKKCCLHHRYRI</sequence>
<accession>A0A1A8HSN8</accession>
<name>A0A1A8HSN8_NOTKU</name>
<feature type="non-terminal residue" evidence="2">
    <location>
        <position position="1"/>
    </location>
</feature>
<dbReference type="AlphaFoldDB" id="A0A1A8HSN8"/>
<reference evidence="2" key="2">
    <citation type="submission" date="2016-06" db="EMBL/GenBank/DDBJ databases">
        <title>The genome of a short-lived fish provides insights into sex chromosome evolution and the genetic control of aging.</title>
        <authorList>
            <person name="Reichwald K."/>
            <person name="Felder M."/>
            <person name="Petzold A."/>
            <person name="Koch P."/>
            <person name="Groth M."/>
            <person name="Platzer M."/>
        </authorList>
    </citation>
    <scope>NUCLEOTIDE SEQUENCE</scope>
    <source>
        <tissue evidence="2">Brain</tissue>
    </source>
</reference>
<proteinExistence type="predicted"/>